<evidence type="ECO:0000256" key="1">
    <source>
        <dbReference type="ARBA" id="ARBA00022723"/>
    </source>
</evidence>
<reference evidence="7 8" key="1">
    <citation type="submission" date="2020-08" db="EMBL/GenBank/DDBJ databases">
        <title>Plant Genome Project.</title>
        <authorList>
            <person name="Zhang R.-G."/>
        </authorList>
    </citation>
    <scope>NUCLEOTIDE SEQUENCE [LARGE SCALE GENOMIC DNA]</scope>
    <source>
        <tissue evidence="7">Rhizome</tissue>
    </source>
</reference>
<dbReference type="EMBL" id="JACMSC010000009">
    <property type="protein sequence ID" value="KAG6506579.1"/>
    <property type="molecule type" value="Genomic_DNA"/>
</dbReference>
<dbReference type="Proteomes" id="UP000734854">
    <property type="component" value="Unassembled WGS sequence"/>
</dbReference>
<feature type="region of interest" description="Disordered" evidence="5">
    <location>
        <begin position="410"/>
        <end position="436"/>
    </location>
</feature>
<dbReference type="PANTHER" id="PTHR31973">
    <property type="entry name" value="POLYPROTEIN, PUTATIVE-RELATED"/>
    <property type="match status" value="1"/>
</dbReference>
<dbReference type="SMART" id="SM00575">
    <property type="entry name" value="ZnF_PMZ"/>
    <property type="match status" value="1"/>
</dbReference>
<keyword evidence="8" id="KW-1185">Reference proteome</keyword>
<evidence type="ECO:0000313" key="7">
    <source>
        <dbReference type="EMBL" id="KAG6506579.1"/>
    </source>
</evidence>
<gene>
    <name evidence="7" type="ORF">ZIOFF_031903</name>
</gene>
<dbReference type="InterPro" id="IPR007527">
    <property type="entry name" value="Znf_SWIM"/>
</dbReference>
<evidence type="ECO:0000256" key="3">
    <source>
        <dbReference type="ARBA" id="ARBA00022833"/>
    </source>
</evidence>
<accession>A0A8J5GFG7</accession>
<evidence type="ECO:0000259" key="6">
    <source>
        <dbReference type="PROSITE" id="PS50966"/>
    </source>
</evidence>
<dbReference type="InterPro" id="IPR006564">
    <property type="entry name" value="Znf_PMZ"/>
</dbReference>
<evidence type="ECO:0000256" key="2">
    <source>
        <dbReference type="ARBA" id="ARBA00022771"/>
    </source>
</evidence>
<name>A0A8J5GFG7_ZINOF</name>
<feature type="domain" description="SWIM-type" evidence="6">
    <location>
        <begin position="276"/>
        <end position="308"/>
    </location>
</feature>
<protein>
    <recommendedName>
        <fullName evidence="6">SWIM-type domain-containing protein</fullName>
    </recommendedName>
</protein>
<evidence type="ECO:0000256" key="5">
    <source>
        <dbReference type="SAM" id="MobiDB-lite"/>
    </source>
</evidence>
<dbReference type="PANTHER" id="PTHR31973:SF191">
    <property type="entry name" value="OS05G0489400 PROTEIN"/>
    <property type="match status" value="1"/>
</dbReference>
<sequence>MEGVRCIVSKSQIYRAKAKATQLVEGQAYEQYALIWDFANEVKRSNPGSTVVIGTNDATDENRPHGGVLLSAVGIDPNNSNFPIAIVIVNNESCETWGWFLSLLKLDLNIEKDDEWAFMSNKQKGLIQAFNEVFPRANHRFSTTVNEFREKMAEMRDIDPSAADWFNDKPPMHWSRSHFTTNSICDFLLNNCCESFNNSIFDAREKFILSMLEWLVEYFMTRMQVNRDRAEEKWEGLFCPRIRKLIEKNLTKTGDCIPIKADNFHYQVSCYDGSKYSVDLKEWACGCRKWDLSGIPCNHALSAILAQRLDYFDYVHKCYNLATYKQVYSPIVMPLNGRSEWQPTGVIPVLPPNFGRPVGRPKRARRMERDKAETIKTKRKNKIKTVKNDHEMRRQQRTVTCSICGVKGHNKKGCTQTEPVRPVESEQIEQSQEHPLSQLTEELIGQPPSKLQVRRNTRFDVHTIGENDLKKTNIYHDNSSAKDSNMSQPMAQQTTPMPPWRSMAPLSMYEQFKQCQIPSNMANVRAPTPFFGRTYIQSVEPCKSIVQGGQKFMIMSSINTLVSENECELEAKMKKRKDPHK</sequence>
<comment type="caution">
    <text evidence="7">The sequence shown here is derived from an EMBL/GenBank/DDBJ whole genome shotgun (WGS) entry which is preliminary data.</text>
</comment>
<dbReference type="Pfam" id="PF10551">
    <property type="entry name" value="MULE"/>
    <property type="match status" value="1"/>
</dbReference>
<dbReference type="GO" id="GO:0008270">
    <property type="term" value="F:zinc ion binding"/>
    <property type="evidence" value="ECO:0007669"/>
    <property type="project" value="UniProtKB-KW"/>
</dbReference>
<dbReference type="PROSITE" id="PS50966">
    <property type="entry name" value="ZF_SWIM"/>
    <property type="match status" value="1"/>
</dbReference>
<keyword evidence="1" id="KW-0479">Metal-binding</keyword>
<dbReference type="InterPro" id="IPR018289">
    <property type="entry name" value="MULE_transposase_dom"/>
</dbReference>
<dbReference type="AlphaFoldDB" id="A0A8J5GFG7"/>
<evidence type="ECO:0000313" key="8">
    <source>
        <dbReference type="Proteomes" id="UP000734854"/>
    </source>
</evidence>
<organism evidence="7 8">
    <name type="scientific">Zingiber officinale</name>
    <name type="common">Ginger</name>
    <name type="synonym">Amomum zingiber</name>
    <dbReference type="NCBI Taxonomy" id="94328"/>
    <lineage>
        <taxon>Eukaryota</taxon>
        <taxon>Viridiplantae</taxon>
        <taxon>Streptophyta</taxon>
        <taxon>Embryophyta</taxon>
        <taxon>Tracheophyta</taxon>
        <taxon>Spermatophyta</taxon>
        <taxon>Magnoliopsida</taxon>
        <taxon>Liliopsida</taxon>
        <taxon>Zingiberales</taxon>
        <taxon>Zingiberaceae</taxon>
        <taxon>Zingiber</taxon>
    </lineage>
</organism>
<keyword evidence="3" id="KW-0862">Zinc</keyword>
<keyword evidence="2 4" id="KW-0863">Zinc-finger</keyword>
<evidence type="ECO:0000256" key="4">
    <source>
        <dbReference type="PROSITE-ProRule" id="PRU00325"/>
    </source>
</evidence>
<proteinExistence type="predicted"/>
<dbReference type="Pfam" id="PF04434">
    <property type="entry name" value="SWIM"/>
    <property type="match status" value="1"/>
</dbReference>